<keyword evidence="3" id="KW-1185">Reference proteome</keyword>
<dbReference type="Proteomes" id="UP001362999">
    <property type="component" value="Unassembled WGS sequence"/>
</dbReference>
<protein>
    <submittedName>
        <fullName evidence="2">Uncharacterized protein</fullName>
    </submittedName>
</protein>
<reference evidence="2 3" key="1">
    <citation type="journal article" date="2024" name="J Genomics">
        <title>Draft genome sequencing and assembly of Favolaschia claudopus CIRM-BRFM 2984 isolated from oak limbs.</title>
        <authorList>
            <person name="Navarro D."/>
            <person name="Drula E."/>
            <person name="Chaduli D."/>
            <person name="Cazenave R."/>
            <person name="Ahrendt S."/>
            <person name="Wang J."/>
            <person name="Lipzen A."/>
            <person name="Daum C."/>
            <person name="Barry K."/>
            <person name="Grigoriev I.V."/>
            <person name="Favel A."/>
            <person name="Rosso M.N."/>
            <person name="Martin F."/>
        </authorList>
    </citation>
    <scope>NUCLEOTIDE SEQUENCE [LARGE SCALE GENOMIC DNA]</scope>
    <source>
        <strain evidence="2 3">CIRM-BRFM 2984</strain>
    </source>
</reference>
<gene>
    <name evidence="2" type="ORF">R3P38DRAFT_3191856</name>
</gene>
<name>A0AAW0BKS2_9AGAR</name>
<dbReference type="AlphaFoldDB" id="A0AAW0BKS2"/>
<sequence length="292" mass="32445">MSSSPPPLPPPSMPPVRQVSAGMSPILIDTIARDFSLESKQAQVLHTFVAFGSLGSGLSLPDLATRVFMLAAQFSDAAERQRIQSRAEQDRVDSAALFCDLKIRLEETFCFTDQQKTLYMAPKFLTLHTDVWPAVEHRKVEFGLENIFGILGREKSLGQFIKKQCSSFRNAWRTDLIASIDPKKFTPLLEFVFSSTNKYQIGGALGELPQTYTIHAILLATAAEDEELESDVDHDEAEEHCVRKKPKLGRVASGANFWSRRSYLRPAASPASAHSSEMKPLESWEQTLVSAA</sequence>
<proteinExistence type="predicted"/>
<evidence type="ECO:0000313" key="2">
    <source>
        <dbReference type="EMBL" id="KAK7026609.1"/>
    </source>
</evidence>
<organism evidence="2 3">
    <name type="scientific">Favolaschia claudopus</name>
    <dbReference type="NCBI Taxonomy" id="2862362"/>
    <lineage>
        <taxon>Eukaryota</taxon>
        <taxon>Fungi</taxon>
        <taxon>Dikarya</taxon>
        <taxon>Basidiomycota</taxon>
        <taxon>Agaricomycotina</taxon>
        <taxon>Agaricomycetes</taxon>
        <taxon>Agaricomycetidae</taxon>
        <taxon>Agaricales</taxon>
        <taxon>Marasmiineae</taxon>
        <taxon>Mycenaceae</taxon>
        <taxon>Favolaschia</taxon>
    </lineage>
</organism>
<dbReference type="EMBL" id="JAWWNJ010000031">
    <property type="protein sequence ID" value="KAK7026609.1"/>
    <property type="molecule type" value="Genomic_DNA"/>
</dbReference>
<accession>A0AAW0BKS2</accession>
<evidence type="ECO:0000256" key="1">
    <source>
        <dbReference type="SAM" id="MobiDB-lite"/>
    </source>
</evidence>
<feature type="region of interest" description="Disordered" evidence="1">
    <location>
        <begin position="269"/>
        <end position="292"/>
    </location>
</feature>
<evidence type="ECO:0000313" key="3">
    <source>
        <dbReference type="Proteomes" id="UP001362999"/>
    </source>
</evidence>
<comment type="caution">
    <text evidence="2">The sequence shown here is derived from an EMBL/GenBank/DDBJ whole genome shotgun (WGS) entry which is preliminary data.</text>
</comment>